<feature type="region of interest" description="Disordered" evidence="2">
    <location>
        <begin position="21"/>
        <end position="115"/>
    </location>
</feature>
<dbReference type="Gramene" id="rna-AYBTSS11_LOCUS21183">
    <property type="protein sequence ID" value="CAJ1967445.1"/>
    <property type="gene ID" value="gene-AYBTSS11_LOCUS21183"/>
</dbReference>
<feature type="compositionally biased region" description="Polar residues" evidence="2">
    <location>
        <begin position="98"/>
        <end position="115"/>
    </location>
</feature>
<dbReference type="GO" id="GO:0009793">
    <property type="term" value="P:embryo development ending in seed dormancy"/>
    <property type="evidence" value="ECO:0007669"/>
    <property type="project" value="InterPro"/>
</dbReference>
<evidence type="ECO:0000256" key="2">
    <source>
        <dbReference type="SAM" id="MobiDB-lite"/>
    </source>
</evidence>
<keyword evidence="4" id="KW-1185">Reference proteome</keyword>
<dbReference type="EMBL" id="OY731404">
    <property type="protein sequence ID" value="CAJ1967445.1"/>
    <property type="molecule type" value="Genomic_DNA"/>
</dbReference>
<dbReference type="AlphaFoldDB" id="A0AA86T0B2"/>
<sequence>MQAAKKAVENVKETAANIGASAKSGLEKTKATLQEKSEQMSAHDQREKDMATQKKHEKINHAEMEKHQAREHNAAVKHSALAAQAHGAGTHSEADHTTGPSLSGPGSDNVTYTGSGTETSIFNRFGPGADAILPGNGHGPDSASYCTVEFGQIGSNQMVAMPGPDHGCVIGHGAEPGPGHGGLPPMETNTGVDTTTQTSIGGGNAPTSGPTFS</sequence>
<feature type="region of interest" description="Disordered" evidence="2">
    <location>
        <begin position="175"/>
        <end position="213"/>
    </location>
</feature>
<dbReference type="Pfam" id="PF03760">
    <property type="entry name" value="LEA_1"/>
    <property type="match status" value="1"/>
</dbReference>
<dbReference type="PANTHER" id="PTHR33493">
    <property type="entry name" value="LATE EMBRYOGENESIS ABUNDANT PROTEIN 6-RELATED"/>
    <property type="match status" value="1"/>
</dbReference>
<accession>A0AA86T0B2</accession>
<dbReference type="Proteomes" id="UP001189624">
    <property type="component" value="Chromosome 7"/>
</dbReference>
<evidence type="ECO:0000313" key="4">
    <source>
        <dbReference type="Proteomes" id="UP001189624"/>
    </source>
</evidence>
<gene>
    <name evidence="3" type="ORF">AYBTSS11_LOCUS21183</name>
</gene>
<dbReference type="InterPro" id="IPR005513">
    <property type="entry name" value="LEA_1"/>
</dbReference>
<evidence type="ECO:0000256" key="1">
    <source>
        <dbReference type="ARBA" id="ARBA00010975"/>
    </source>
</evidence>
<comment type="similarity">
    <text evidence="1">Belongs to the LEA type 1 family.</text>
</comment>
<name>A0AA86T0B2_9FABA</name>
<protein>
    <submittedName>
        <fullName evidence="3">Uncharacterized protein</fullName>
    </submittedName>
</protein>
<feature type="compositionally biased region" description="Polar residues" evidence="2">
    <location>
        <begin position="187"/>
        <end position="213"/>
    </location>
</feature>
<evidence type="ECO:0000313" key="3">
    <source>
        <dbReference type="EMBL" id="CAJ1967445.1"/>
    </source>
</evidence>
<organism evidence="3 4">
    <name type="scientific">Sphenostylis stenocarpa</name>
    <dbReference type="NCBI Taxonomy" id="92480"/>
    <lineage>
        <taxon>Eukaryota</taxon>
        <taxon>Viridiplantae</taxon>
        <taxon>Streptophyta</taxon>
        <taxon>Embryophyta</taxon>
        <taxon>Tracheophyta</taxon>
        <taxon>Spermatophyta</taxon>
        <taxon>Magnoliopsida</taxon>
        <taxon>eudicotyledons</taxon>
        <taxon>Gunneridae</taxon>
        <taxon>Pentapetalae</taxon>
        <taxon>rosids</taxon>
        <taxon>fabids</taxon>
        <taxon>Fabales</taxon>
        <taxon>Fabaceae</taxon>
        <taxon>Papilionoideae</taxon>
        <taxon>50 kb inversion clade</taxon>
        <taxon>NPAAA clade</taxon>
        <taxon>indigoferoid/millettioid clade</taxon>
        <taxon>Phaseoleae</taxon>
        <taxon>Sphenostylis</taxon>
    </lineage>
</organism>
<dbReference type="PANTHER" id="PTHR33493:SF26">
    <property type="entry name" value="18 KDA SEED MATURATION PROTEIN"/>
    <property type="match status" value="1"/>
</dbReference>
<proteinExistence type="inferred from homology"/>
<reference evidence="3" key="1">
    <citation type="submission" date="2023-10" db="EMBL/GenBank/DDBJ databases">
        <authorList>
            <person name="Domelevo Entfellner J.-B."/>
        </authorList>
    </citation>
    <scope>NUCLEOTIDE SEQUENCE</scope>
</reference>
<feature type="compositionally biased region" description="Basic and acidic residues" evidence="2">
    <location>
        <begin position="25"/>
        <end position="74"/>
    </location>
</feature>